<dbReference type="InterPro" id="IPR017441">
    <property type="entry name" value="Protein_kinase_ATP_BS"/>
</dbReference>
<dbReference type="PROSITE" id="PS50011">
    <property type="entry name" value="PROTEIN_KINASE_DOM"/>
    <property type="match status" value="1"/>
</dbReference>
<dbReference type="FunFam" id="1.10.238.10:FF:000001">
    <property type="entry name" value="Calmodulin 1"/>
    <property type="match status" value="1"/>
</dbReference>
<comment type="similarity">
    <text evidence="9">Belongs to the protein kinase superfamily. Ser/Thr protein kinase family. CDPK subfamily.</text>
</comment>
<dbReference type="GO" id="GO:0005509">
    <property type="term" value="F:calcium ion binding"/>
    <property type="evidence" value="ECO:0007669"/>
    <property type="project" value="InterPro"/>
</dbReference>
<keyword evidence="14" id="KW-1185">Reference proteome</keyword>
<dbReference type="SMART" id="SM00054">
    <property type="entry name" value="EFh"/>
    <property type="match status" value="3"/>
</dbReference>
<proteinExistence type="inferred from homology"/>
<dbReference type="InterPro" id="IPR002048">
    <property type="entry name" value="EF_hand_dom"/>
</dbReference>
<dbReference type="InterPro" id="IPR050205">
    <property type="entry name" value="CDPK_Ser/Thr_kinases"/>
</dbReference>
<dbReference type="PROSITE" id="PS50222">
    <property type="entry name" value="EF_HAND_2"/>
    <property type="match status" value="2"/>
</dbReference>
<dbReference type="PROSITE" id="PS00107">
    <property type="entry name" value="PROTEIN_KINASE_ATP"/>
    <property type="match status" value="1"/>
</dbReference>
<dbReference type="InterPro" id="IPR011992">
    <property type="entry name" value="EF-hand-dom_pair"/>
</dbReference>
<dbReference type="InterPro" id="IPR000719">
    <property type="entry name" value="Prot_kinase_dom"/>
</dbReference>
<keyword evidence="4" id="KW-0808">Transferase</keyword>
<evidence type="ECO:0000256" key="3">
    <source>
        <dbReference type="ARBA" id="ARBA00022527"/>
    </source>
</evidence>
<dbReference type="Proteomes" id="UP000604046">
    <property type="component" value="Unassembled WGS sequence"/>
</dbReference>
<evidence type="ECO:0000256" key="9">
    <source>
        <dbReference type="ARBA" id="ARBA00024334"/>
    </source>
</evidence>
<dbReference type="Pfam" id="PF13499">
    <property type="entry name" value="EF-hand_7"/>
    <property type="match status" value="2"/>
</dbReference>
<evidence type="ECO:0000256" key="1">
    <source>
        <dbReference type="ARBA" id="ARBA00001946"/>
    </source>
</evidence>
<protein>
    <submittedName>
        <fullName evidence="13">CPK1 protein</fullName>
    </submittedName>
</protein>
<evidence type="ECO:0000313" key="13">
    <source>
        <dbReference type="EMBL" id="CAE7302365.1"/>
    </source>
</evidence>
<keyword evidence="7" id="KW-0106">Calcium</keyword>
<sequence length="574" mass="64758">MAAAPKSANRLAVPAPEKVDIQGASDRAEMMVGRVCSRGRYHRFEERKLEQDYEVDKNHVLGSGANGQVWLVRSRHCHKKRAFAAKTYRLSGISELKCKEIETEVEILLTVDHPNLARMVDAYETKASLTLVMELLEGGELFDRILAAGHFTERDAAEAIWQMLLAIRFLAGLGIVHRDLKLENWLYEKKGGQDLKLIDFGLSKFWRPDKSMEMRVGTLDYMAPEVLHRNYTSKCDLWSMGVIAYTLLVGSFPFSGRDGDTAMLQRIATGRFATERDAWRDASASAKDFVRKLLTVEAASRPDADQALEHPWIAKRESVARSYVSKDIVDALCSFSEASAFRRACLLVMAISLSNEERAEVHKAFLEIDKDHSGTITLSELRSVLEEKFHIEDAAVARTFQSLQSPLSRDEVINYSDFLAAMMSQRISIHDDLLHAAFARFDTDNSGYITLPKLKMLLGDSLSEAELKQVMLEADKDKDGYISMNEFVQYLQCRRSSERHLEAATCAIDRELRRPSQKMSVRERRRSSVIVKKNSAKEEISCGAALTKLAELCKPICCFGSCGVMWSQLMESLK</sequence>
<organism evidence="13 14">
    <name type="scientific">Symbiodinium natans</name>
    <dbReference type="NCBI Taxonomy" id="878477"/>
    <lineage>
        <taxon>Eukaryota</taxon>
        <taxon>Sar</taxon>
        <taxon>Alveolata</taxon>
        <taxon>Dinophyceae</taxon>
        <taxon>Suessiales</taxon>
        <taxon>Symbiodiniaceae</taxon>
        <taxon>Symbiodinium</taxon>
    </lineage>
</organism>
<feature type="domain" description="EF-hand" evidence="12">
    <location>
        <begin position="462"/>
        <end position="497"/>
    </location>
</feature>
<dbReference type="PROSITE" id="PS00018">
    <property type="entry name" value="EF_HAND_1"/>
    <property type="match status" value="2"/>
</dbReference>
<dbReference type="CDD" id="cd00051">
    <property type="entry name" value="EFh"/>
    <property type="match status" value="1"/>
</dbReference>
<dbReference type="InterPro" id="IPR018247">
    <property type="entry name" value="EF_Hand_1_Ca_BS"/>
</dbReference>
<keyword evidence="8 10" id="KW-0067">ATP-binding</keyword>
<dbReference type="Gene3D" id="1.10.510.10">
    <property type="entry name" value="Transferase(Phosphotransferase) domain 1"/>
    <property type="match status" value="1"/>
</dbReference>
<dbReference type="SMART" id="SM00220">
    <property type="entry name" value="S_TKc"/>
    <property type="match status" value="1"/>
</dbReference>
<keyword evidence="3" id="KW-0723">Serine/threonine-protein kinase</keyword>
<evidence type="ECO:0000256" key="8">
    <source>
        <dbReference type="ARBA" id="ARBA00022840"/>
    </source>
</evidence>
<dbReference type="CDD" id="cd05117">
    <property type="entry name" value="STKc_CAMK"/>
    <property type="match status" value="1"/>
</dbReference>
<dbReference type="SUPFAM" id="SSF47473">
    <property type="entry name" value="EF-hand"/>
    <property type="match status" value="1"/>
</dbReference>
<dbReference type="InterPro" id="IPR011009">
    <property type="entry name" value="Kinase-like_dom_sf"/>
</dbReference>
<dbReference type="Pfam" id="PF00069">
    <property type="entry name" value="Pkinase"/>
    <property type="match status" value="1"/>
</dbReference>
<dbReference type="GO" id="GO:0004674">
    <property type="term" value="F:protein serine/threonine kinase activity"/>
    <property type="evidence" value="ECO:0007669"/>
    <property type="project" value="UniProtKB-KW"/>
</dbReference>
<reference evidence="13" key="1">
    <citation type="submission" date="2021-02" db="EMBL/GenBank/DDBJ databases">
        <authorList>
            <person name="Dougan E. K."/>
            <person name="Rhodes N."/>
            <person name="Thang M."/>
            <person name="Chan C."/>
        </authorList>
    </citation>
    <scope>NUCLEOTIDE SEQUENCE</scope>
</reference>
<feature type="domain" description="EF-hand" evidence="12">
    <location>
        <begin position="356"/>
        <end position="391"/>
    </location>
</feature>
<dbReference type="Gene3D" id="3.30.200.20">
    <property type="entry name" value="Phosphorylase Kinase, domain 1"/>
    <property type="match status" value="1"/>
</dbReference>
<dbReference type="FunFam" id="1.10.510.10:FF:000571">
    <property type="entry name" value="Maternal embryonic leucine zipper kinase"/>
    <property type="match status" value="1"/>
</dbReference>
<evidence type="ECO:0000256" key="7">
    <source>
        <dbReference type="ARBA" id="ARBA00022837"/>
    </source>
</evidence>
<evidence type="ECO:0000259" key="12">
    <source>
        <dbReference type="PROSITE" id="PS50222"/>
    </source>
</evidence>
<evidence type="ECO:0000256" key="5">
    <source>
        <dbReference type="ARBA" id="ARBA00022741"/>
    </source>
</evidence>
<comment type="subunit">
    <text evidence="2">Monomer.</text>
</comment>
<accession>A0A812NE64</accession>
<feature type="binding site" evidence="10">
    <location>
        <position position="86"/>
    </location>
    <ligand>
        <name>ATP</name>
        <dbReference type="ChEBI" id="CHEBI:30616"/>
    </ligand>
</feature>
<dbReference type="SUPFAM" id="SSF56112">
    <property type="entry name" value="Protein kinase-like (PK-like)"/>
    <property type="match status" value="1"/>
</dbReference>
<dbReference type="EMBL" id="CAJNDS010002068">
    <property type="protein sequence ID" value="CAE7302365.1"/>
    <property type="molecule type" value="Genomic_DNA"/>
</dbReference>
<feature type="domain" description="Protein kinase" evidence="11">
    <location>
        <begin position="55"/>
        <end position="313"/>
    </location>
</feature>
<comment type="cofactor">
    <cofactor evidence="1">
        <name>Mg(2+)</name>
        <dbReference type="ChEBI" id="CHEBI:18420"/>
    </cofactor>
</comment>
<gene>
    <name evidence="13" type="primary">CPK1</name>
    <name evidence="13" type="ORF">SNAT2548_LOCUS15903</name>
</gene>
<evidence type="ECO:0000256" key="10">
    <source>
        <dbReference type="PROSITE-ProRule" id="PRU10141"/>
    </source>
</evidence>
<dbReference type="Gene3D" id="1.10.238.10">
    <property type="entry name" value="EF-hand"/>
    <property type="match status" value="2"/>
</dbReference>
<name>A0A812NE64_9DINO</name>
<dbReference type="AlphaFoldDB" id="A0A812NE64"/>
<evidence type="ECO:0000256" key="4">
    <source>
        <dbReference type="ARBA" id="ARBA00022679"/>
    </source>
</evidence>
<dbReference type="PANTHER" id="PTHR24349">
    <property type="entry name" value="SERINE/THREONINE-PROTEIN KINASE"/>
    <property type="match status" value="1"/>
</dbReference>
<comment type="caution">
    <text evidence="13">The sequence shown here is derived from an EMBL/GenBank/DDBJ whole genome shotgun (WGS) entry which is preliminary data.</text>
</comment>
<dbReference type="GO" id="GO:0005524">
    <property type="term" value="F:ATP binding"/>
    <property type="evidence" value="ECO:0007669"/>
    <property type="project" value="UniProtKB-UniRule"/>
</dbReference>
<dbReference type="OrthoDB" id="420079at2759"/>
<keyword evidence="6" id="KW-0418">Kinase</keyword>
<evidence type="ECO:0000256" key="6">
    <source>
        <dbReference type="ARBA" id="ARBA00022777"/>
    </source>
</evidence>
<evidence type="ECO:0000313" key="14">
    <source>
        <dbReference type="Proteomes" id="UP000604046"/>
    </source>
</evidence>
<keyword evidence="5 10" id="KW-0547">Nucleotide-binding</keyword>
<evidence type="ECO:0000259" key="11">
    <source>
        <dbReference type="PROSITE" id="PS50011"/>
    </source>
</evidence>
<evidence type="ECO:0000256" key="2">
    <source>
        <dbReference type="ARBA" id="ARBA00011245"/>
    </source>
</evidence>